<dbReference type="PANTHER" id="PTHR38478:SF1">
    <property type="entry name" value="ZINC DEPENDENT METALLOPROTEASE DOMAIN LIPOPROTEIN"/>
    <property type="match status" value="1"/>
</dbReference>
<comment type="caution">
    <text evidence="5">The sequence shown here is derived from an EMBL/GenBank/DDBJ whole genome shotgun (WGS) entry which is preliminary data.</text>
</comment>
<dbReference type="InterPro" id="IPR033413">
    <property type="entry name" value="DUF5117"/>
</dbReference>
<feature type="signal peptide" evidence="2">
    <location>
        <begin position="1"/>
        <end position="27"/>
    </location>
</feature>
<organism evidence="5 6">
    <name type="scientific">Sphingomonas immobilis</name>
    <dbReference type="NCBI Taxonomy" id="3063997"/>
    <lineage>
        <taxon>Bacteria</taxon>
        <taxon>Pseudomonadati</taxon>
        <taxon>Pseudomonadota</taxon>
        <taxon>Alphaproteobacteria</taxon>
        <taxon>Sphingomonadales</taxon>
        <taxon>Sphingomonadaceae</taxon>
        <taxon>Sphingomonas</taxon>
    </lineage>
</organism>
<evidence type="ECO:0000256" key="2">
    <source>
        <dbReference type="SAM" id="SignalP"/>
    </source>
</evidence>
<evidence type="ECO:0000259" key="3">
    <source>
        <dbReference type="Pfam" id="PF16313"/>
    </source>
</evidence>
<dbReference type="EMBL" id="JAUQSZ010000007">
    <property type="protein sequence ID" value="MDO7843062.1"/>
    <property type="molecule type" value="Genomic_DNA"/>
</dbReference>
<keyword evidence="6" id="KW-1185">Reference proteome</keyword>
<gene>
    <name evidence="5" type="ORF">Q5H94_12070</name>
</gene>
<dbReference type="InterPro" id="IPR034032">
    <property type="entry name" value="Zn_MMP-like_bac"/>
</dbReference>
<dbReference type="InterPro" id="IPR032534">
    <property type="entry name" value="EcxA_zinc-bd"/>
</dbReference>
<dbReference type="Pfam" id="PF16313">
    <property type="entry name" value="DUF4953"/>
    <property type="match status" value="1"/>
</dbReference>
<name>A0ABT9A0S8_9SPHN</name>
<evidence type="ECO:0000256" key="1">
    <source>
        <dbReference type="SAM" id="MobiDB-lite"/>
    </source>
</evidence>
<feature type="domain" description="EcxA zinc-binding" evidence="3">
    <location>
        <begin position="426"/>
        <end position="714"/>
    </location>
</feature>
<evidence type="ECO:0000313" key="6">
    <source>
        <dbReference type="Proteomes" id="UP001176468"/>
    </source>
</evidence>
<protein>
    <submittedName>
        <fullName evidence="5">Zinc-dependent metalloprotease</fullName>
    </submittedName>
</protein>
<feature type="compositionally biased region" description="Pro residues" evidence="1">
    <location>
        <begin position="816"/>
        <end position="825"/>
    </location>
</feature>
<dbReference type="InterPro" id="IPR024079">
    <property type="entry name" value="MetalloPept_cat_dom_sf"/>
</dbReference>
<keyword evidence="5" id="KW-0645">Protease</keyword>
<dbReference type="RefSeq" id="WP_304561514.1">
    <property type="nucleotide sequence ID" value="NZ_JAUQSZ010000007.1"/>
</dbReference>
<keyword evidence="5" id="KW-0378">Hydrolase</keyword>
<dbReference type="PANTHER" id="PTHR38478">
    <property type="entry name" value="PEPTIDASE M1A AND M12B"/>
    <property type="match status" value="1"/>
</dbReference>
<dbReference type="CDD" id="cd04276">
    <property type="entry name" value="ZnMc_MMP_like_2"/>
    <property type="match status" value="1"/>
</dbReference>
<feature type="domain" description="DUF5117" evidence="4">
    <location>
        <begin position="93"/>
        <end position="279"/>
    </location>
</feature>
<dbReference type="Gene3D" id="3.40.390.10">
    <property type="entry name" value="Collagenase (Catalytic Domain)"/>
    <property type="match status" value="1"/>
</dbReference>
<dbReference type="Pfam" id="PF17148">
    <property type="entry name" value="DUF5117"/>
    <property type="match status" value="1"/>
</dbReference>
<accession>A0ABT9A0S8</accession>
<keyword evidence="5" id="KW-0482">Metalloprotease</keyword>
<keyword evidence="2" id="KW-0732">Signal</keyword>
<proteinExistence type="predicted"/>
<reference evidence="5" key="1">
    <citation type="submission" date="2023-07" db="EMBL/GenBank/DDBJ databases">
        <authorList>
            <person name="Kim M.K."/>
        </authorList>
    </citation>
    <scope>NUCLEOTIDE SEQUENCE</scope>
    <source>
        <strain evidence="5">CA1-15</strain>
    </source>
</reference>
<sequence length="825" mass="90409">MTRSTLRLLGRGVMLAALVMPFSPALADAPSAPPAAKANGQRFEGFVPFVWDAAKGRVLMEIPAFDQDVLYYVSAATNPGSVEAPFDRGVLVSSVIHFERSGGKVVVNRINVAYRALNGTAKTKEGVSDSFPSSVLAVLPVESDVGGKVIVDATALFMRDAAGIIGRFKRAKMGDFKFDSARSAFYPKRMKAFPENTEIETTSTFTSDAPGAAINNVTPDPGVVTMRIHHSFLKAPVGYVPREADPRIGVSAIRFKDFSRPVDESPDTEWITRWRLEKKDPSAALSEPVKPITYYFDPAIPDPIRAAMKTGLLWWNKAFEAAGFKNAIHAEDAPPDMDPMDIRYAYVLWIQRDERGFSSSGNYSDPRTGETLGAKTHMDTYRMRTIGNYYDAYSGGLPGDGSGITIADPSIVSGDTFAAMPKAQRDMILLRQALLTAHELGHTLGFQHNWASNQNDRSSVMEYPTPRVKVTNGKIDLSESFMTSVGAYDTYMVRYAYTPFAQEKAGLDGVIKDMRDKGVVFTLDSDPRWTWYDDRATPEENLKESTAARKIALAGFGPAMLKPGEAYGAMRDMRLWMIYLQQRYAVESAVKYVGGMLQNITVKGEAHPLPPTEFIPGDRQRAILGQLMDVIDPKNLEIPESLLIQLTPSPDRNLEDLSKDDVFDQLRAARILSAMVLEPLFDPARAARMVALSARQPGTLSLPEMVDTVIAHSWGAPGGGTAQERALRREVQSVTLSAMMMLGGQKDGSPEARAYILDRLDGLAASLRGRSGDDALTTAFYRQSARDIGRYLEDPVKNAPETAMPEWGEGPRSRNPLPPGPPLGG</sequence>
<evidence type="ECO:0000313" key="5">
    <source>
        <dbReference type="EMBL" id="MDO7843062.1"/>
    </source>
</evidence>
<dbReference type="GO" id="GO:0008237">
    <property type="term" value="F:metallopeptidase activity"/>
    <property type="evidence" value="ECO:0007669"/>
    <property type="project" value="UniProtKB-KW"/>
</dbReference>
<feature type="chain" id="PRO_5047217794" evidence="2">
    <location>
        <begin position="28"/>
        <end position="825"/>
    </location>
</feature>
<evidence type="ECO:0000259" key="4">
    <source>
        <dbReference type="Pfam" id="PF17148"/>
    </source>
</evidence>
<dbReference type="SUPFAM" id="SSF55486">
    <property type="entry name" value="Metalloproteases ('zincins'), catalytic domain"/>
    <property type="match status" value="1"/>
</dbReference>
<feature type="region of interest" description="Disordered" evidence="1">
    <location>
        <begin position="792"/>
        <end position="825"/>
    </location>
</feature>
<dbReference type="Proteomes" id="UP001176468">
    <property type="component" value="Unassembled WGS sequence"/>
</dbReference>